<protein>
    <submittedName>
        <fullName evidence="2">Heterokaryon incompatibility protein-domain-containing protein</fullName>
    </submittedName>
</protein>
<name>A0AA39TRT7_9PEZI</name>
<evidence type="ECO:0000259" key="1">
    <source>
        <dbReference type="Pfam" id="PF06985"/>
    </source>
</evidence>
<comment type="caution">
    <text evidence="2">The sequence shown here is derived from an EMBL/GenBank/DDBJ whole genome shotgun (WGS) entry which is preliminary data.</text>
</comment>
<dbReference type="EMBL" id="JAULSR010000010">
    <property type="protein sequence ID" value="KAK0610607.1"/>
    <property type="molecule type" value="Genomic_DNA"/>
</dbReference>
<keyword evidence="3" id="KW-1185">Reference proteome</keyword>
<sequence>MFAWHFETDGDDLIECRMQTFPLEDAPVFVALSYVWGDAKNTGPMLLNGATVQATTNLLAVLRRFRRRQYWDYVEYFWIDALCINQGDDDEKGSQVMMMRDIYKKAALVAIWLGDDEQDFDTARLQVTLYWLTFSFLEDYHEYLPQELKDPIVKFGPGFIVDVFEPIFNLMFGSTSKRWKAVNNLFQRPYWSRCWVLQEYAMARNAFIFCGRLELPMKRLQTTFSGYQSVLSYMVSTGRVPTGDKDFPYGTEDMTQRFMLFDSLKLCRTLREEVQDPEKDAYFTDNDLLLPASPADEANEKMRAVFDTYMGGILELIIATNKQEATDPRDRVYAILGLLPPDDRVYIHADYKRDIRQLCIDVSVQGIQHTKSLKYIAAAGIGLRNDSTLNLPSWVVDLTQQLSAVCFQVQNRPHNQKYNASGHRLARFSVLSGESILEAEGFLCDEIAAEGTYTNDAQLHESFISLLRYYASGARDLHDLTGINIISVLGAFYGLITRHEIHTRAYPTGAGWLQAMLRTLVPSLGHVHRGGEMHCNQCKYSYWTAAAGFIQYMLKVTGTDMAHFLLPVPSSSPTSESDHPVVDGEVEGIYEEATMPDTEVEMAESDLNEILDSMRSGESIFSASKANNAAERHLVWTDFSHSGDSVYQEVLLSLLDPDFAHNSRRFFSSFWTHLTPAGFFVTEAGYFGFGHPATLPGDKICILSGCPAPLVVRGPDETGCYVVVSECHVYGMMVGEMADKGFEMQDLRFC</sequence>
<dbReference type="Proteomes" id="UP001174934">
    <property type="component" value="Unassembled WGS sequence"/>
</dbReference>
<organism evidence="2 3">
    <name type="scientific">Bombardia bombarda</name>
    <dbReference type="NCBI Taxonomy" id="252184"/>
    <lineage>
        <taxon>Eukaryota</taxon>
        <taxon>Fungi</taxon>
        <taxon>Dikarya</taxon>
        <taxon>Ascomycota</taxon>
        <taxon>Pezizomycotina</taxon>
        <taxon>Sordariomycetes</taxon>
        <taxon>Sordariomycetidae</taxon>
        <taxon>Sordariales</taxon>
        <taxon>Lasiosphaeriaceae</taxon>
        <taxon>Bombardia</taxon>
    </lineage>
</organism>
<evidence type="ECO:0000313" key="2">
    <source>
        <dbReference type="EMBL" id="KAK0610607.1"/>
    </source>
</evidence>
<feature type="domain" description="Heterokaryon incompatibility" evidence="1">
    <location>
        <begin position="29"/>
        <end position="199"/>
    </location>
</feature>
<gene>
    <name evidence="2" type="ORF">B0T17DRAFT_621075</name>
</gene>
<dbReference type="Pfam" id="PF26639">
    <property type="entry name" value="Het-6_barrel"/>
    <property type="match status" value="1"/>
</dbReference>
<dbReference type="Pfam" id="PF06985">
    <property type="entry name" value="HET"/>
    <property type="match status" value="1"/>
</dbReference>
<evidence type="ECO:0000313" key="3">
    <source>
        <dbReference type="Proteomes" id="UP001174934"/>
    </source>
</evidence>
<dbReference type="AlphaFoldDB" id="A0AA39TRT7"/>
<dbReference type="PANTHER" id="PTHR24148:SF64">
    <property type="entry name" value="HETEROKARYON INCOMPATIBILITY DOMAIN-CONTAINING PROTEIN"/>
    <property type="match status" value="1"/>
</dbReference>
<dbReference type="PANTHER" id="PTHR24148">
    <property type="entry name" value="ANKYRIN REPEAT DOMAIN-CONTAINING PROTEIN 39 HOMOLOG-RELATED"/>
    <property type="match status" value="1"/>
</dbReference>
<reference evidence="2" key="1">
    <citation type="submission" date="2023-06" db="EMBL/GenBank/DDBJ databases">
        <title>Genome-scale phylogeny and comparative genomics of the fungal order Sordariales.</title>
        <authorList>
            <consortium name="Lawrence Berkeley National Laboratory"/>
            <person name="Hensen N."/>
            <person name="Bonometti L."/>
            <person name="Westerberg I."/>
            <person name="Brannstrom I.O."/>
            <person name="Guillou S."/>
            <person name="Cros-Aarteil S."/>
            <person name="Calhoun S."/>
            <person name="Haridas S."/>
            <person name="Kuo A."/>
            <person name="Mondo S."/>
            <person name="Pangilinan J."/>
            <person name="Riley R."/>
            <person name="LaButti K."/>
            <person name="Andreopoulos B."/>
            <person name="Lipzen A."/>
            <person name="Chen C."/>
            <person name="Yanf M."/>
            <person name="Daum C."/>
            <person name="Ng V."/>
            <person name="Clum A."/>
            <person name="Steindorff A."/>
            <person name="Ohm R."/>
            <person name="Martin F."/>
            <person name="Silar P."/>
            <person name="Natvig D."/>
            <person name="Lalanne C."/>
            <person name="Gautier V."/>
            <person name="Ament-velasquez S.L."/>
            <person name="Kruys A."/>
            <person name="Hutchinson M.I."/>
            <person name="Powell A.J."/>
            <person name="Barry K."/>
            <person name="Miller A.N."/>
            <person name="Grigoriev I.V."/>
            <person name="Debuchy R."/>
            <person name="Gladieux P."/>
            <person name="Thoren M.H."/>
            <person name="Johannesson H."/>
        </authorList>
    </citation>
    <scope>NUCLEOTIDE SEQUENCE</scope>
    <source>
        <strain evidence="2">SMH3391-2</strain>
    </source>
</reference>
<dbReference type="InterPro" id="IPR052895">
    <property type="entry name" value="HetReg/Transcr_Mod"/>
</dbReference>
<proteinExistence type="predicted"/>
<dbReference type="InterPro" id="IPR010730">
    <property type="entry name" value="HET"/>
</dbReference>
<accession>A0AA39TRT7</accession>